<evidence type="ECO:0000256" key="5">
    <source>
        <dbReference type="ARBA" id="ARBA00022764"/>
    </source>
</evidence>
<comment type="PTM">
    <text evidence="8">Binds 2 heme groups per subunit.</text>
</comment>
<comment type="cofactor">
    <cofactor evidence="8">
        <name>heme</name>
        <dbReference type="ChEBI" id="CHEBI:30413"/>
    </cofactor>
    <text evidence="8">Binds 2 heme groups.</text>
</comment>
<feature type="binding site" description="covalent" evidence="8">
    <location>
        <position position="219"/>
    </location>
    <ligand>
        <name>heme c</name>
        <dbReference type="ChEBI" id="CHEBI:61717"/>
        <label>2</label>
    </ligand>
</feature>
<dbReference type="InterPro" id="IPR009056">
    <property type="entry name" value="Cyt_c-like_dom"/>
</dbReference>
<dbReference type="InterPro" id="IPR036909">
    <property type="entry name" value="Cyt_c-like_dom_sf"/>
</dbReference>
<dbReference type="GO" id="GO:0009055">
    <property type="term" value="F:electron transfer activity"/>
    <property type="evidence" value="ECO:0007669"/>
    <property type="project" value="InterPro"/>
</dbReference>
<evidence type="ECO:0000256" key="1">
    <source>
        <dbReference type="ARBA" id="ARBA00004418"/>
    </source>
</evidence>
<evidence type="ECO:0000256" key="8">
    <source>
        <dbReference type="PIRSR" id="PIRSR000294-1"/>
    </source>
</evidence>
<feature type="domain" description="Cytochrome c" evidence="11">
    <location>
        <begin position="202"/>
        <end position="360"/>
    </location>
</feature>
<keyword evidence="13" id="KW-1185">Reference proteome</keyword>
<dbReference type="EMBL" id="QFXE01000013">
    <property type="protein sequence ID" value="RDH85436.1"/>
    <property type="molecule type" value="Genomic_DNA"/>
</dbReference>
<dbReference type="Pfam" id="PF00034">
    <property type="entry name" value="Cytochrom_C"/>
    <property type="match status" value="1"/>
</dbReference>
<feature type="binding site" description="axial binding residue" evidence="9">
    <location>
        <position position="223"/>
    </location>
    <ligand>
        <name>heme c</name>
        <dbReference type="ChEBI" id="CHEBI:61717"/>
        <label>2</label>
    </ligand>
    <ligandPart>
        <name>Fe</name>
        <dbReference type="ChEBI" id="CHEBI:18248"/>
    </ligandPart>
</feature>
<evidence type="ECO:0000256" key="2">
    <source>
        <dbReference type="ARBA" id="ARBA00022617"/>
    </source>
</evidence>
<dbReference type="InterPro" id="IPR004852">
    <property type="entry name" value="Di-haem_cyt_c_peroxidsae"/>
</dbReference>
<comment type="subcellular location">
    <subcellularLocation>
        <location evidence="1">Periplasm</location>
    </subcellularLocation>
</comment>
<feature type="binding site" description="covalent" evidence="8">
    <location>
        <position position="49"/>
    </location>
    <ligand>
        <name>heme c</name>
        <dbReference type="ChEBI" id="CHEBI:61717"/>
        <label>1</label>
    </ligand>
</feature>
<keyword evidence="3 9" id="KW-0479">Metal-binding</keyword>
<evidence type="ECO:0000256" key="9">
    <source>
        <dbReference type="PIRSR" id="PIRSR000294-2"/>
    </source>
</evidence>
<keyword evidence="5" id="KW-0574">Periplasm</keyword>
<dbReference type="PIRSF" id="PIRSF000294">
    <property type="entry name" value="Cytochrome-c_peroxidase"/>
    <property type="match status" value="1"/>
</dbReference>
<comment type="caution">
    <text evidence="12">The sequence shown here is derived from an EMBL/GenBank/DDBJ whole genome shotgun (WGS) entry which is preliminary data.</text>
</comment>
<feature type="chain" id="PRO_5016884267" evidence="10">
    <location>
        <begin position="23"/>
        <end position="372"/>
    </location>
</feature>
<dbReference type="GO" id="GO:0046872">
    <property type="term" value="F:metal ion binding"/>
    <property type="evidence" value="ECO:0007669"/>
    <property type="project" value="UniProtKB-KW"/>
</dbReference>
<keyword evidence="4 10" id="KW-0732">Signal</keyword>
<dbReference type="PROSITE" id="PS51007">
    <property type="entry name" value="CYTC"/>
    <property type="match status" value="2"/>
</dbReference>
<dbReference type="GO" id="GO:0004130">
    <property type="term" value="F:cytochrome-c peroxidase activity"/>
    <property type="evidence" value="ECO:0007669"/>
    <property type="project" value="TreeGrafter"/>
</dbReference>
<dbReference type="Gene3D" id="1.10.760.10">
    <property type="entry name" value="Cytochrome c-like domain"/>
    <property type="match status" value="2"/>
</dbReference>
<feature type="signal peptide" evidence="10">
    <location>
        <begin position="1"/>
        <end position="22"/>
    </location>
</feature>
<feature type="binding site" description="covalent" evidence="8">
    <location>
        <position position="222"/>
    </location>
    <ligand>
        <name>heme c</name>
        <dbReference type="ChEBI" id="CHEBI:61717"/>
        <label>2</label>
    </ligand>
</feature>
<dbReference type="Proteomes" id="UP000254771">
    <property type="component" value="Unassembled WGS sequence"/>
</dbReference>
<feature type="binding site" description="covalent" evidence="8">
    <location>
        <position position="52"/>
    </location>
    <ligand>
        <name>heme c</name>
        <dbReference type="ChEBI" id="CHEBI:61717"/>
        <label>1</label>
    </ligand>
</feature>
<dbReference type="AlphaFoldDB" id="A0A370DMR9"/>
<dbReference type="SUPFAM" id="SSF46626">
    <property type="entry name" value="Cytochrome c"/>
    <property type="match status" value="2"/>
</dbReference>
<dbReference type="InterPro" id="IPR051395">
    <property type="entry name" value="Cytochrome_c_Peroxidase/MauG"/>
</dbReference>
<dbReference type="InterPro" id="IPR026259">
    <property type="entry name" value="MauG/Cytc_peroxidase"/>
</dbReference>
<accession>A0A370DMR9</accession>
<organism evidence="12 13">
    <name type="scientific">endosymbiont of Escarpia spicata</name>
    <dbReference type="NCBI Taxonomy" id="2200908"/>
    <lineage>
        <taxon>Bacteria</taxon>
        <taxon>Pseudomonadati</taxon>
        <taxon>Pseudomonadota</taxon>
        <taxon>Gammaproteobacteria</taxon>
        <taxon>sulfur-oxidizing symbionts</taxon>
    </lineage>
</organism>
<dbReference type="PANTHER" id="PTHR30600:SF10">
    <property type="entry name" value="BLL6722 PROTEIN"/>
    <property type="match status" value="1"/>
</dbReference>
<dbReference type="GO" id="GO:0042597">
    <property type="term" value="C:periplasmic space"/>
    <property type="evidence" value="ECO:0007669"/>
    <property type="project" value="UniProtKB-SubCell"/>
</dbReference>
<keyword evidence="2 8" id="KW-0349">Heme</keyword>
<dbReference type="PANTHER" id="PTHR30600">
    <property type="entry name" value="CYTOCHROME C PEROXIDASE-RELATED"/>
    <property type="match status" value="1"/>
</dbReference>
<feature type="domain" description="Cytochrome c" evidence="11">
    <location>
        <begin position="27"/>
        <end position="146"/>
    </location>
</feature>
<evidence type="ECO:0000256" key="6">
    <source>
        <dbReference type="ARBA" id="ARBA00023002"/>
    </source>
</evidence>
<keyword evidence="7 9" id="KW-0408">Iron</keyword>
<evidence type="ECO:0000259" key="11">
    <source>
        <dbReference type="PROSITE" id="PS51007"/>
    </source>
</evidence>
<keyword evidence="6" id="KW-0560">Oxidoreductase</keyword>
<keyword evidence="12" id="KW-0575">Peroxidase</keyword>
<sequence length="372" mass="41035">MTKQKLFFIASMVLLFVPLAQADLSPTAASLGEKLFFDANLSDPPGQSCASCHLPGAGFADPDRELPVSRGVHPDRFGDRNTPTAAYALYSPAFHFDENQGLYVGGQFWDGRAATLEEQAKGPFLNPVEMANADSAAVVEKVRRASYAKEFDRLFGKGSLKVVKQAYDHIATAIAAFERSELFHPFTSKYDYYLAGKAELTQQEKRGLELFAAEDKGNCAACHTSQVGENGQPPLFPDFTYDNLGVLRNDENPFYTQPARFTSKGAEVIDIGLAKTTGRDVDRGKFKVSTLRNIALTPPYMHNGKLKTLREVVVFYSTRDIRSDWGKPEVAENVNTKELGNLGLANDEIDAIVAFMQTLTDGYQLDTSFVKR</sequence>
<reference evidence="12 13" key="1">
    <citation type="journal article" date="2018" name="ISME J.">
        <title>Endosymbiont genomes yield clues of tubeworm success.</title>
        <authorList>
            <person name="Li Y."/>
            <person name="Liles M.R."/>
            <person name="Halanych K.M."/>
        </authorList>
    </citation>
    <scope>NUCLEOTIDE SEQUENCE [LARGE SCALE GENOMIC DNA]</scope>
    <source>
        <strain evidence="12">A1462</strain>
    </source>
</reference>
<evidence type="ECO:0000256" key="7">
    <source>
        <dbReference type="ARBA" id="ARBA00023004"/>
    </source>
</evidence>
<feature type="binding site" description="axial binding residue" evidence="9">
    <location>
        <position position="53"/>
    </location>
    <ligand>
        <name>heme c</name>
        <dbReference type="ChEBI" id="CHEBI:61717"/>
        <label>1</label>
    </ligand>
    <ligandPart>
        <name>Fe</name>
        <dbReference type="ChEBI" id="CHEBI:18248"/>
    </ligandPart>
</feature>
<dbReference type="GO" id="GO:0020037">
    <property type="term" value="F:heme binding"/>
    <property type="evidence" value="ECO:0007669"/>
    <property type="project" value="InterPro"/>
</dbReference>
<evidence type="ECO:0000313" key="13">
    <source>
        <dbReference type="Proteomes" id="UP000254771"/>
    </source>
</evidence>
<gene>
    <name evidence="12" type="ORF">DIZ78_10850</name>
</gene>
<evidence type="ECO:0000256" key="4">
    <source>
        <dbReference type="ARBA" id="ARBA00022729"/>
    </source>
</evidence>
<protein>
    <submittedName>
        <fullName evidence="12">Cytochrome-c peroxidase</fullName>
    </submittedName>
</protein>
<proteinExistence type="predicted"/>
<evidence type="ECO:0000256" key="3">
    <source>
        <dbReference type="ARBA" id="ARBA00022723"/>
    </source>
</evidence>
<evidence type="ECO:0000256" key="10">
    <source>
        <dbReference type="SAM" id="SignalP"/>
    </source>
</evidence>
<dbReference type="Pfam" id="PF03150">
    <property type="entry name" value="CCP_MauG"/>
    <property type="match status" value="1"/>
</dbReference>
<evidence type="ECO:0000313" key="12">
    <source>
        <dbReference type="EMBL" id="RDH85436.1"/>
    </source>
</evidence>
<name>A0A370DMR9_9GAMM</name>